<dbReference type="OrthoDB" id="481399at2"/>
<comment type="similarity">
    <text evidence="5">Belongs to the Cdh family.</text>
</comment>
<dbReference type="UniPathway" id="UPA00609">
    <property type="reaction ID" value="UER00664"/>
</dbReference>
<dbReference type="RefSeq" id="WP_092746488.1">
    <property type="nucleotide sequence ID" value="NZ_FMYL01000001.1"/>
</dbReference>
<evidence type="ECO:0000256" key="5">
    <source>
        <dbReference type="ARBA" id="ARBA00006435"/>
    </source>
</evidence>
<dbReference type="STRING" id="1219383.SAMN05421733_101222"/>
<keyword evidence="15" id="KW-0594">Phospholipid biosynthesis</keyword>
<evidence type="ECO:0000256" key="1">
    <source>
        <dbReference type="ARBA" id="ARBA00001007"/>
    </source>
</evidence>
<dbReference type="Pfam" id="PF02611">
    <property type="entry name" value="CDH"/>
    <property type="match status" value="1"/>
</dbReference>
<evidence type="ECO:0000256" key="9">
    <source>
        <dbReference type="ARBA" id="ARBA00022516"/>
    </source>
</evidence>
<dbReference type="GO" id="GO:0008654">
    <property type="term" value="P:phospholipid biosynthetic process"/>
    <property type="evidence" value="ECO:0007669"/>
    <property type="project" value="UniProtKB-KW"/>
</dbReference>
<keyword evidence="20" id="KW-1185">Reference proteome</keyword>
<reference evidence="20" key="1">
    <citation type="submission" date="2016-09" db="EMBL/GenBank/DDBJ databases">
        <authorList>
            <person name="Varghese N."/>
            <person name="Submissions S."/>
        </authorList>
    </citation>
    <scope>NUCLEOTIDE SEQUENCE [LARGE SCALE GENOMIC DNA]</scope>
    <source>
        <strain evidence="20">ANC 4422</strain>
    </source>
</reference>
<dbReference type="SUPFAM" id="SSF54197">
    <property type="entry name" value="HIT-like"/>
    <property type="match status" value="1"/>
</dbReference>
<comment type="pathway">
    <text evidence="3">Phospholipid metabolism; CDP-diacylglycerol degradation; phosphatidate from CDP-diacylglycerol: step 1/1.</text>
</comment>
<dbReference type="PIRSF" id="PIRSF001273">
    <property type="entry name" value="CDH"/>
    <property type="match status" value="1"/>
</dbReference>
<keyword evidence="8" id="KW-1003">Cell membrane</keyword>
<organism evidence="19 20">
    <name type="scientific">Acinetobacter boissieri</name>
    <dbReference type="NCBI Taxonomy" id="1219383"/>
    <lineage>
        <taxon>Bacteria</taxon>
        <taxon>Pseudomonadati</taxon>
        <taxon>Pseudomonadota</taxon>
        <taxon>Gammaproteobacteria</taxon>
        <taxon>Moraxellales</taxon>
        <taxon>Moraxellaceae</taxon>
        <taxon>Acinetobacter</taxon>
    </lineage>
</organism>
<evidence type="ECO:0000256" key="2">
    <source>
        <dbReference type="ARBA" id="ARBA00004162"/>
    </source>
</evidence>
<comment type="pathway">
    <text evidence="4">Lipid metabolism.</text>
</comment>
<evidence type="ECO:0000256" key="11">
    <source>
        <dbReference type="ARBA" id="ARBA00022801"/>
    </source>
</evidence>
<keyword evidence="12" id="KW-1133">Transmembrane helix</keyword>
<dbReference type="PROSITE" id="PS51257">
    <property type="entry name" value="PROKAR_LIPOPROTEIN"/>
    <property type="match status" value="1"/>
</dbReference>
<dbReference type="EMBL" id="FMYL01000001">
    <property type="protein sequence ID" value="SDB81847.1"/>
    <property type="molecule type" value="Genomic_DNA"/>
</dbReference>
<protein>
    <recommendedName>
        <fullName evidence="7">CDP-diacylglycerol pyrophosphatase</fullName>
        <ecNumber evidence="6">3.6.1.26</ecNumber>
    </recommendedName>
    <alternativeName>
        <fullName evidence="17">CDP-diacylglycerol phosphatidylhydrolase</fullName>
    </alternativeName>
    <alternativeName>
        <fullName evidence="18">CDP-diglyceride hydrolase</fullName>
    </alternativeName>
</protein>
<evidence type="ECO:0000256" key="16">
    <source>
        <dbReference type="ARBA" id="ARBA00023264"/>
    </source>
</evidence>
<dbReference type="Gene3D" id="3.30.428.30">
    <property type="entry name" value="HIT family - CDH-like"/>
    <property type="match status" value="1"/>
</dbReference>
<evidence type="ECO:0000256" key="7">
    <source>
        <dbReference type="ARBA" id="ARBA00019608"/>
    </source>
</evidence>
<keyword evidence="9" id="KW-0444">Lipid biosynthesis</keyword>
<proteinExistence type="inferred from homology"/>
<keyword evidence="11" id="KW-0378">Hydrolase</keyword>
<dbReference type="InterPro" id="IPR003763">
    <property type="entry name" value="CDP-diacylglyc_Pase"/>
</dbReference>
<dbReference type="GO" id="GO:0046342">
    <property type="term" value="P:CDP-diacylglycerol catabolic process"/>
    <property type="evidence" value="ECO:0007669"/>
    <property type="project" value="UniProtKB-UniPathway"/>
</dbReference>
<gene>
    <name evidence="19" type="ORF">SAMN05421733_101222</name>
</gene>
<comment type="catalytic activity">
    <reaction evidence="1">
        <text>a CDP-1,2-diacyl-sn-glycerol + H2O = a 1,2-diacyl-sn-glycero-3-phosphate + CMP + 2 H(+)</text>
        <dbReference type="Rhea" id="RHEA:15221"/>
        <dbReference type="ChEBI" id="CHEBI:15377"/>
        <dbReference type="ChEBI" id="CHEBI:15378"/>
        <dbReference type="ChEBI" id="CHEBI:58332"/>
        <dbReference type="ChEBI" id="CHEBI:58608"/>
        <dbReference type="ChEBI" id="CHEBI:60377"/>
        <dbReference type="EC" id="3.6.1.26"/>
    </reaction>
</comment>
<evidence type="ECO:0000256" key="17">
    <source>
        <dbReference type="ARBA" id="ARBA00032888"/>
    </source>
</evidence>
<dbReference type="EC" id="3.6.1.26" evidence="6"/>
<accession>A0A1G6GIL5</accession>
<name>A0A1G6GIL5_9GAMM</name>
<sequence>MRDLSRNMLTIFTLSTLLTGCFVIPEALPKRQVLWDIVTNRCETPRDETHACLVVNRQAGYVVLRDRNGPVQTLIIPTAKITGIEDPQLLQPTAKNYFNEAWVQRRILDIQNKKAIESRYLSFSVNSAYGRTQDQLHIHSSCLSKAVYAQLERERPSITPHWQALSNKILGHTYLAKKITLAELNTTSPFQMLSGYLQQSNAGNMAEYGLAMVSITDTDMILLATKLDLTEKNLGSIEEIQDTFCQVTQ</sequence>
<evidence type="ECO:0000256" key="3">
    <source>
        <dbReference type="ARBA" id="ARBA00004927"/>
    </source>
</evidence>
<evidence type="ECO:0000256" key="6">
    <source>
        <dbReference type="ARBA" id="ARBA00012375"/>
    </source>
</evidence>
<dbReference type="Proteomes" id="UP000242501">
    <property type="component" value="Unassembled WGS sequence"/>
</dbReference>
<dbReference type="AlphaFoldDB" id="A0A1G6GIL5"/>
<dbReference type="GO" id="GO:0008715">
    <property type="term" value="F:CDP-diacylglycerol diphosphatase activity"/>
    <property type="evidence" value="ECO:0007669"/>
    <property type="project" value="UniProtKB-EC"/>
</dbReference>
<evidence type="ECO:0000256" key="4">
    <source>
        <dbReference type="ARBA" id="ARBA00005189"/>
    </source>
</evidence>
<evidence type="ECO:0000256" key="12">
    <source>
        <dbReference type="ARBA" id="ARBA00022989"/>
    </source>
</evidence>
<comment type="subcellular location">
    <subcellularLocation>
        <location evidence="2">Cell membrane</location>
        <topology evidence="2">Single-pass membrane protein</topology>
    </subcellularLocation>
</comment>
<dbReference type="GO" id="GO:0005886">
    <property type="term" value="C:plasma membrane"/>
    <property type="evidence" value="ECO:0007669"/>
    <property type="project" value="UniProtKB-SubCell"/>
</dbReference>
<keyword evidence="13" id="KW-0443">Lipid metabolism</keyword>
<evidence type="ECO:0000313" key="20">
    <source>
        <dbReference type="Proteomes" id="UP000242501"/>
    </source>
</evidence>
<evidence type="ECO:0000256" key="13">
    <source>
        <dbReference type="ARBA" id="ARBA00023098"/>
    </source>
</evidence>
<evidence type="ECO:0000256" key="15">
    <source>
        <dbReference type="ARBA" id="ARBA00023209"/>
    </source>
</evidence>
<evidence type="ECO:0000313" key="19">
    <source>
        <dbReference type="EMBL" id="SDB81847.1"/>
    </source>
</evidence>
<dbReference type="InterPro" id="IPR036265">
    <property type="entry name" value="HIT-like_sf"/>
</dbReference>
<evidence type="ECO:0000256" key="18">
    <source>
        <dbReference type="ARBA" id="ARBA00032892"/>
    </source>
</evidence>
<evidence type="ECO:0000256" key="10">
    <source>
        <dbReference type="ARBA" id="ARBA00022692"/>
    </source>
</evidence>
<keyword evidence="10" id="KW-0812">Transmembrane</keyword>
<keyword evidence="16" id="KW-1208">Phospholipid metabolism</keyword>
<keyword evidence="14" id="KW-0472">Membrane</keyword>
<evidence type="ECO:0000256" key="14">
    <source>
        <dbReference type="ARBA" id="ARBA00023136"/>
    </source>
</evidence>
<evidence type="ECO:0000256" key="8">
    <source>
        <dbReference type="ARBA" id="ARBA00022475"/>
    </source>
</evidence>